<reference evidence="11" key="1">
    <citation type="submission" date="2022-08" db="EMBL/GenBank/DDBJ databases">
        <authorList>
            <consortium name="DOE Joint Genome Institute"/>
            <person name="Min B."/>
            <person name="Riley R."/>
            <person name="Sierra-Patev S."/>
            <person name="Naranjo-Ortiz M."/>
            <person name="Looney B."/>
            <person name="Konkel Z."/>
            <person name="Slot J.C."/>
            <person name="Sakamoto Y."/>
            <person name="Steenwyk J.L."/>
            <person name="Rokas A."/>
            <person name="Carro J."/>
            <person name="Camarero S."/>
            <person name="Ferreira P."/>
            <person name="Molpeceres G."/>
            <person name="Ruiz-Duenas F.J."/>
            <person name="Serrano A."/>
            <person name="Henrissat B."/>
            <person name="Drula E."/>
            <person name="Hughes K.W."/>
            <person name="Mata J.L."/>
            <person name="Ishikawa N.K."/>
            <person name="Vargas-Isla R."/>
            <person name="Ushijima S."/>
            <person name="Smith C.A."/>
            <person name="Ahrendt S."/>
            <person name="Andreopoulos W."/>
            <person name="He G."/>
            <person name="Labutti K."/>
            <person name="Lipzen A."/>
            <person name="Ng V."/>
            <person name="Sandor L."/>
            <person name="Barry K."/>
            <person name="Martinez A.T."/>
            <person name="Xiao Y."/>
            <person name="Gibbons J.G."/>
            <person name="Terashima K."/>
            <person name="Hibbett D.S."/>
            <person name="Grigoriev I.V."/>
        </authorList>
    </citation>
    <scope>NUCLEOTIDE SEQUENCE</scope>
    <source>
        <strain evidence="11">TFB10827</strain>
    </source>
</reference>
<evidence type="ECO:0000313" key="12">
    <source>
        <dbReference type="Proteomes" id="UP001163828"/>
    </source>
</evidence>
<evidence type="ECO:0000256" key="7">
    <source>
        <dbReference type="ARBA" id="ARBA00023242"/>
    </source>
</evidence>
<evidence type="ECO:0000256" key="9">
    <source>
        <dbReference type="SAM" id="MobiDB-lite"/>
    </source>
</evidence>
<keyword evidence="6" id="KW-0862">Zinc</keyword>
<feature type="domain" description="CCHC-type" evidence="10">
    <location>
        <begin position="189"/>
        <end position="204"/>
    </location>
</feature>
<feature type="domain" description="CCHC-type" evidence="10">
    <location>
        <begin position="272"/>
        <end position="285"/>
    </location>
</feature>
<sequence length="496" mass="55790">MAQPEIIDLTLTSSQSSDALSPDSGVQIIPQLKKRKTNRSKDNKDSTKKHRSETPIEDSKLFLVDSNPSDALRPTTLSTASQKAESHEGRLLLPAHVSVIGSVPIEIIAPASEDQDYVEYLDYGDSEELGITRYFQLEPSKTKAPSVNVCKRCGTKGEHKTRDCSVIICLTCGVRNEHTTHSCPISKVCFACGMKGHLSGSCPNRGKLANTYDNCDRCGSSSHATNECPTHWRIYHYVTDSARISTMKVRQAKKTRPLGQGGEGYIAEDSWCYNCGERGHWGDDCEITQHVYDIPNDNSAFGHTNLLTGPFSEIETGKTDRAPREWELDSPEWNDWGGRVPTNVGRQAKKKEMARMRANLPEEDDEDDPFVRLAKPMRDDFKKNIGNGPKPPSQPKKMRFELNVKGAAKQTPQSLLSRISSDAVSKEFSRPQADNKDRRQHSSGRSNRDREKNGYHDRDRPKQDIRSKREKDRGRDRGREERGPRYKGGYSNGYFQ</sequence>
<dbReference type="Gene3D" id="4.10.60.10">
    <property type="entry name" value="Zinc finger, CCHC-type"/>
    <property type="match status" value="2"/>
</dbReference>
<dbReference type="Proteomes" id="UP001163828">
    <property type="component" value="Unassembled WGS sequence"/>
</dbReference>
<dbReference type="PANTHER" id="PTHR46543:SF1">
    <property type="entry name" value="ZINC FINGER CCHC DOMAIN-CONTAINING PROTEIN 7"/>
    <property type="match status" value="1"/>
</dbReference>
<keyword evidence="7" id="KW-0539">Nucleus</keyword>
<evidence type="ECO:0000256" key="2">
    <source>
        <dbReference type="ARBA" id="ARBA00022664"/>
    </source>
</evidence>
<dbReference type="SUPFAM" id="SSF57756">
    <property type="entry name" value="Retrovirus zinc finger-like domains"/>
    <property type="match status" value="2"/>
</dbReference>
<feature type="compositionally biased region" description="Basic and acidic residues" evidence="9">
    <location>
        <begin position="424"/>
        <end position="437"/>
    </location>
</feature>
<name>A0ABQ8QKR9_9AGAR</name>
<evidence type="ECO:0000256" key="8">
    <source>
        <dbReference type="PROSITE-ProRule" id="PRU00047"/>
    </source>
</evidence>
<comment type="caution">
    <text evidence="11">The sequence shown here is derived from an EMBL/GenBank/DDBJ whole genome shotgun (WGS) entry which is preliminary data.</text>
</comment>
<keyword evidence="12" id="KW-1185">Reference proteome</keyword>
<evidence type="ECO:0000313" key="11">
    <source>
        <dbReference type="EMBL" id="KAJ3998983.1"/>
    </source>
</evidence>
<feature type="region of interest" description="Disordered" evidence="9">
    <location>
        <begin position="1"/>
        <end position="60"/>
    </location>
</feature>
<evidence type="ECO:0000256" key="1">
    <source>
        <dbReference type="ARBA" id="ARBA00004123"/>
    </source>
</evidence>
<feature type="region of interest" description="Disordered" evidence="9">
    <location>
        <begin position="349"/>
        <end position="496"/>
    </location>
</feature>
<accession>A0ABQ8QKR9</accession>
<keyword evidence="3" id="KW-0479">Metal-binding</keyword>
<protein>
    <recommendedName>
        <fullName evidence="10">CCHC-type domain-containing protein</fullName>
    </recommendedName>
</protein>
<feature type="compositionally biased region" description="Basic and acidic residues" evidence="9">
    <location>
        <begin position="39"/>
        <end position="60"/>
    </location>
</feature>
<evidence type="ECO:0000259" key="10">
    <source>
        <dbReference type="PROSITE" id="PS50158"/>
    </source>
</evidence>
<keyword evidence="2" id="KW-0507">mRNA processing</keyword>
<feature type="compositionally biased region" description="Polar residues" evidence="9">
    <location>
        <begin position="410"/>
        <end position="423"/>
    </location>
</feature>
<feature type="compositionally biased region" description="Basic and acidic residues" evidence="9">
    <location>
        <begin position="446"/>
        <end position="484"/>
    </location>
</feature>
<dbReference type="SMART" id="SM00343">
    <property type="entry name" value="ZnF_C2HC"/>
    <property type="match status" value="5"/>
</dbReference>
<gene>
    <name evidence="11" type="ORF">F5050DRAFT_1566047</name>
</gene>
<dbReference type="PROSITE" id="PS50158">
    <property type="entry name" value="ZF_CCHC"/>
    <property type="match status" value="2"/>
</dbReference>
<evidence type="ECO:0000256" key="6">
    <source>
        <dbReference type="ARBA" id="ARBA00022833"/>
    </source>
</evidence>
<keyword evidence="5 8" id="KW-0863">Zinc-finger</keyword>
<proteinExistence type="predicted"/>
<evidence type="ECO:0000256" key="3">
    <source>
        <dbReference type="ARBA" id="ARBA00022723"/>
    </source>
</evidence>
<dbReference type="InterPro" id="IPR001878">
    <property type="entry name" value="Znf_CCHC"/>
</dbReference>
<evidence type="ECO:0000256" key="4">
    <source>
        <dbReference type="ARBA" id="ARBA00022737"/>
    </source>
</evidence>
<organism evidence="11 12">
    <name type="scientific">Lentinula boryana</name>
    <dbReference type="NCBI Taxonomy" id="40481"/>
    <lineage>
        <taxon>Eukaryota</taxon>
        <taxon>Fungi</taxon>
        <taxon>Dikarya</taxon>
        <taxon>Basidiomycota</taxon>
        <taxon>Agaricomycotina</taxon>
        <taxon>Agaricomycetes</taxon>
        <taxon>Agaricomycetidae</taxon>
        <taxon>Agaricales</taxon>
        <taxon>Marasmiineae</taxon>
        <taxon>Omphalotaceae</taxon>
        <taxon>Lentinula</taxon>
    </lineage>
</organism>
<feature type="compositionally biased region" description="Low complexity" evidence="9">
    <location>
        <begin position="8"/>
        <end position="24"/>
    </location>
</feature>
<keyword evidence="4" id="KW-0677">Repeat</keyword>
<dbReference type="PANTHER" id="PTHR46543">
    <property type="entry name" value="ZINC FINGER CCHC DOMAIN-CONTAINING PROTEIN 7"/>
    <property type="match status" value="1"/>
</dbReference>
<evidence type="ECO:0000256" key="5">
    <source>
        <dbReference type="ARBA" id="ARBA00022771"/>
    </source>
</evidence>
<dbReference type="InterPro" id="IPR051644">
    <property type="entry name" value="TRAMP_AT-DNA-binding"/>
</dbReference>
<comment type="subcellular location">
    <subcellularLocation>
        <location evidence="1">Nucleus</location>
    </subcellularLocation>
</comment>
<dbReference type="EMBL" id="MU790547">
    <property type="protein sequence ID" value="KAJ3998983.1"/>
    <property type="molecule type" value="Genomic_DNA"/>
</dbReference>
<dbReference type="InterPro" id="IPR036875">
    <property type="entry name" value="Znf_CCHC_sf"/>
</dbReference>